<evidence type="ECO:0000313" key="3">
    <source>
        <dbReference type="EMBL" id="KAH3731150.1"/>
    </source>
</evidence>
<gene>
    <name evidence="3" type="ORF">DPMN_057156</name>
</gene>
<feature type="signal peptide" evidence="2">
    <location>
        <begin position="1"/>
        <end position="16"/>
    </location>
</feature>
<feature type="chain" id="PRO_5038373191" description="Secreted protein" evidence="2">
    <location>
        <begin position="17"/>
        <end position="86"/>
    </location>
</feature>
<dbReference type="AlphaFoldDB" id="A0A9D4CVY9"/>
<comment type="caution">
    <text evidence="3">The sequence shown here is derived from an EMBL/GenBank/DDBJ whole genome shotgun (WGS) entry which is preliminary data.</text>
</comment>
<keyword evidence="2" id="KW-0732">Signal</keyword>
<evidence type="ECO:0008006" key="5">
    <source>
        <dbReference type="Google" id="ProtNLM"/>
    </source>
</evidence>
<name>A0A9D4CVY9_DREPO</name>
<proteinExistence type="predicted"/>
<keyword evidence="4" id="KW-1185">Reference proteome</keyword>
<reference evidence="3" key="2">
    <citation type="submission" date="2020-11" db="EMBL/GenBank/DDBJ databases">
        <authorList>
            <person name="McCartney M.A."/>
            <person name="Auch B."/>
            <person name="Kono T."/>
            <person name="Mallez S."/>
            <person name="Becker A."/>
            <person name="Gohl D.M."/>
            <person name="Silverstein K.A.T."/>
            <person name="Koren S."/>
            <person name="Bechman K.B."/>
            <person name="Herman A."/>
            <person name="Abrahante J.E."/>
            <person name="Garbe J."/>
        </authorList>
    </citation>
    <scope>NUCLEOTIDE SEQUENCE</scope>
    <source>
        <strain evidence="3">Duluth1</strain>
        <tissue evidence="3">Whole animal</tissue>
    </source>
</reference>
<feature type="region of interest" description="Disordered" evidence="1">
    <location>
        <begin position="57"/>
        <end position="86"/>
    </location>
</feature>
<organism evidence="3 4">
    <name type="scientific">Dreissena polymorpha</name>
    <name type="common">Zebra mussel</name>
    <name type="synonym">Mytilus polymorpha</name>
    <dbReference type="NCBI Taxonomy" id="45954"/>
    <lineage>
        <taxon>Eukaryota</taxon>
        <taxon>Metazoa</taxon>
        <taxon>Spiralia</taxon>
        <taxon>Lophotrochozoa</taxon>
        <taxon>Mollusca</taxon>
        <taxon>Bivalvia</taxon>
        <taxon>Autobranchia</taxon>
        <taxon>Heteroconchia</taxon>
        <taxon>Euheterodonta</taxon>
        <taxon>Imparidentia</taxon>
        <taxon>Neoheterodontei</taxon>
        <taxon>Myida</taxon>
        <taxon>Dreissenoidea</taxon>
        <taxon>Dreissenidae</taxon>
        <taxon>Dreissena</taxon>
    </lineage>
</organism>
<protein>
    <recommendedName>
        <fullName evidence="5">Secreted protein</fullName>
    </recommendedName>
</protein>
<evidence type="ECO:0000313" key="4">
    <source>
        <dbReference type="Proteomes" id="UP000828390"/>
    </source>
</evidence>
<accession>A0A9D4CVY9</accession>
<evidence type="ECO:0000256" key="2">
    <source>
        <dbReference type="SAM" id="SignalP"/>
    </source>
</evidence>
<evidence type="ECO:0000256" key="1">
    <source>
        <dbReference type="SAM" id="MobiDB-lite"/>
    </source>
</evidence>
<dbReference type="Proteomes" id="UP000828390">
    <property type="component" value="Unassembled WGS sequence"/>
</dbReference>
<reference evidence="3" key="1">
    <citation type="journal article" date="2019" name="bioRxiv">
        <title>The Genome of the Zebra Mussel, Dreissena polymorpha: A Resource for Invasive Species Research.</title>
        <authorList>
            <person name="McCartney M.A."/>
            <person name="Auch B."/>
            <person name="Kono T."/>
            <person name="Mallez S."/>
            <person name="Zhang Y."/>
            <person name="Obille A."/>
            <person name="Becker A."/>
            <person name="Abrahante J.E."/>
            <person name="Garbe J."/>
            <person name="Badalamenti J.P."/>
            <person name="Herman A."/>
            <person name="Mangelson H."/>
            <person name="Liachko I."/>
            <person name="Sullivan S."/>
            <person name="Sone E.D."/>
            <person name="Koren S."/>
            <person name="Silverstein K.A.T."/>
            <person name="Beckman K.B."/>
            <person name="Gohl D.M."/>
        </authorList>
    </citation>
    <scope>NUCLEOTIDE SEQUENCE</scope>
    <source>
        <strain evidence="3">Duluth1</strain>
        <tissue evidence="3">Whole animal</tissue>
    </source>
</reference>
<sequence>MFSSLAVLHFTYCTLPAVLSPLSEDQISDLRSRGSEKYAENFHGSELGRKCLCPRKSRNTSSQILGRKMRSKSCGTRGPASPVGSR</sequence>
<dbReference type="EMBL" id="JAIWYP010000012">
    <property type="protein sequence ID" value="KAH3731150.1"/>
    <property type="molecule type" value="Genomic_DNA"/>
</dbReference>